<keyword evidence="5" id="KW-0378">Hydrolase</keyword>
<proteinExistence type="inferred from homology"/>
<evidence type="ECO:0000256" key="6">
    <source>
        <dbReference type="ARBA" id="ARBA00022807"/>
    </source>
</evidence>
<dbReference type="Gene3D" id="3.90.1720.10">
    <property type="entry name" value="endopeptidase domain like (from Nostoc punctiforme)"/>
    <property type="match status" value="1"/>
</dbReference>
<dbReference type="InterPro" id="IPR018392">
    <property type="entry name" value="LysM"/>
</dbReference>
<evidence type="ECO:0000256" key="5">
    <source>
        <dbReference type="ARBA" id="ARBA00022801"/>
    </source>
</evidence>
<dbReference type="Gene3D" id="3.10.350.10">
    <property type="entry name" value="LysM domain"/>
    <property type="match status" value="1"/>
</dbReference>
<dbReference type="GO" id="GO:0008234">
    <property type="term" value="F:cysteine-type peptidase activity"/>
    <property type="evidence" value="ECO:0007669"/>
    <property type="project" value="UniProtKB-KW"/>
</dbReference>
<dbReference type="EMBL" id="VNHM01000019">
    <property type="protein sequence ID" value="TYO93355.1"/>
    <property type="molecule type" value="Genomic_DNA"/>
</dbReference>
<dbReference type="InterPro" id="IPR036779">
    <property type="entry name" value="LysM_dom_sf"/>
</dbReference>
<evidence type="ECO:0000256" key="3">
    <source>
        <dbReference type="ARBA" id="ARBA00022729"/>
    </source>
</evidence>
<dbReference type="CDD" id="cd00118">
    <property type="entry name" value="LysM"/>
    <property type="match status" value="1"/>
</dbReference>
<dbReference type="InterPro" id="IPR000064">
    <property type="entry name" value="NLP_P60_dom"/>
</dbReference>
<keyword evidence="2" id="KW-0645">Protease</keyword>
<keyword evidence="4" id="KW-0677">Repeat</keyword>
<organism evidence="9 10">
    <name type="scientific">Desulfallas thermosapovorans DSM 6562</name>
    <dbReference type="NCBI Taxonomy" id="1121431"/>
    <lineage>
        <taxon>Bacteria</taxon>
        <taxon>Bacillati</taxon>
        <taxon>Bacillota</taxon>
        <taxon>Clostridia</taxon>
        <taxon>Eubacteriales</taxon>
        <taxon>Desulfallaceae</taxon>
        <taxon>Desulfallas</taxon>
    </lineage>
</organism>
<gene>
    <name evidence="9" type="ORF">LX24_02685</name>
</gene>
<dbReference type="GO" id="GO:0006508">
    <property type="term" value="P:proteolysis"/>
    <property type="evidence" value="ECO:0007669"/>
    <property type="project" value="UniProtKB-KW"/>
</dbReference>
<dbReference type="SUPFAM" id="SSF54001">
    <property type="entry name" value="Cysteine proteinases"/>
    <property type="match status" value="1"/>
</dbReference>
<dbReference type="Proteomes" id="UP000323166">
    <property type="component" value="Unassembled WGS sequence"/>
</dbReference>
<evidence type="ECO:0000256" key="4">
    <source>
        <dbReference type="ARBA" id="ARBA00022737"/>
    </source>
</evidence>
<evidence type="ECO:0000256" key="1">
    <source>
        <dbReference type="ARBA" id="ARBA00007074"/>
    </source>
</evidence>
<dbReference type="PANTHER" id="PTHR47053">
    <property type="entry name" value="MUREIN DD-ENDOPEPTIDASE MEPH-RELATED"/>
    <property type="match status" value="1"/>
</dbReference>
<dbReference type="PROSITE" id="PS51935">
    <property type="entry name" value="NLPC_P60"/>
    <property type="match status" value="1"/>
</dbReference>
<evidence type="ECO:0000313" key="10">
    <source>
        <dbReference type="Proteomes" id="UP000323166"/>
    </source>
</evidence>
<dbReference type="InterPro" id="IPR051202">
    <property type="entry name" value="Peptidase_C40"/>
</dbReference>
<evidence type="ECO:0000256" key="2">
    <source>
        <dbReference type="ARBA" id="ARBA00022670"/>
    </source>
</evidence>
<feature type="domain" description="LysM" evidence="7">
    <location>
        <begin position="12"/>
        <end position="55"/>
    </location>
</feature>
<evidence type="ECO:0000313" key="9">
    <source>
        <dbReference type="EMBL" id="TYO93355.1"/>
    </source>
</evidence>
<dbReference type="SUPFAM" id="SSF54106">
    <property type="entry name" value="LysM domain"/>
    <property type="match status" value="1"/>
</dbReference>
<dbReference type="Pfam" id="PF01476">
    <property type="entry name" value="LysM"/>
    <property type="match status" value="1"/>
</dbReference>
<protein>
    <submittedName>
        <fullName evidence="9">Peptidoglycan endopeptidase LytE</fullName>
    </submittedName>
</protein>
<sequence>MFILPGHSSADTYHTVNSGDSLWKISRIYNTTVEKITSLNALDSITIYPGQRLLVVPGSSAGGDAVQAGMANQVSRNRDRIDEIIDYARSFLGVPYVSAGGSPSGFDCSGYTKYVFARFGIDLPRTAAQQYHMGQAIPASEARPGDLVAFKTGDYISHIGIYTGNGNFISATSSNGVDITPVYGSYWKDHLLGFSRIIPR</sequence>
<keyword evidence="6" id="KW-0788">Thiol protease</keyword>
<dbReference type="PANTHER" id="PTHR47053:SF1">
    <property type="entry name" value="MUREIN DD-ENDOPEPTIDASE MEPH-RELATED"/>
    <property type="match status" value="1"/>
</dbReference>
<keyword evidence="10" id="KW-1185">Reference proteome</keyword>
<comment type="caution">
    <text evidence="9">The sequence shown here is derived from an EMBL/GenBank/DDBJ whole genome shotgun (WGS) entry which is preliminary data.</text>
</comment>
<evidence type="ECO:0000259" key="8">
    <source>
        <dbReference type="PROSITE" id="PS51935"/>
    </source>
</evidence>
<dbReference type="Pfam" id="PF00877">
    <property type="entry name" value="NLPC_P60"/>
    <property type="match status" value="1"/>
</dbReference>
<keyword evidence="3" id="KW-0732">Signal</keyword>
<comment type="similarity">
    <text evidence="1">Belongs to the peptidase C40 family.</text>
</comment>
<evidence type="ECO:0000259" key="7">
    <source>
        <dbReference type="PROSITE" id="PS51782"/>
    </source>
</evidence>
<dbReference type="InterPro" id="IPR038765">
    <property type="entry name" value="Papain-like_cys_pep_sf"/>
</dbReference>
<name>A0A5S4ZNM7_9FIRM</name>
<dbReference type="SMART" id="SM00257">
    <property type="entry name" value="LysM"/>
    <property type="match status" value="1"/>
</dbReference>
<dbReference type="AlphaFoldDB" id="A0A5S4ZNM7"/>
<accession>A0A5S4ZNM7</accession>
<feature type="domain" description="NlpC/P60" evidence="8">
    <location>
        <begin position="78"/>
        <end position="198"/>
    </location>
</feature>
<dbReference type="PROSITE" id="PS51782">
    <property type="entry name" value="LYSM"/>
    <property type="match status" value="1"/>
</dbReference>
<reference evidence="9 10" key="1">
    <citation type="submission" date="2019-07" db="EMBL/GenBank/DDBJ databases">
        <title>Genomic Encyclopedia of Type Strains, Phase I: the one thousand microbial genomes (KMG-I) project.</title>
        <authorList>
            <person name="Kyrpides N."/>
        </authorList>
    </citation>
    <scope>NUCLEOTIDE SEQUENCE [LARGE SCALE GENOMIC DNA]</scope>
    <source>
        <strain evidence="9 10">DSM 6562</strain>
    </source>
</reference>